<organism evidence="1">
    <name type="scientific">marine sediment metagenome</name>
    <dbReference type="NCBI Taxonomy" id="412755"/>
    <lineage>
        <taxon>unclassified sequences</taxon>
        <taxon>metagenomes</taxon>
        <taxon>ecological metagenomes</taxon>
    </lineage>
</organism>
<comment type="caution">
    <text evidence="1">The sequence shown here is derived from an EMBL/GenBank/DDBJ whole genome shotgun (WGS) entry which is preliminary data.</text>
</comment>
<protein>
    <submittedName>
        <fullName evidence="1">Uncharacterized protein</fullName>
    </submittedName>
</protein>
<proteinExistence type="predicted"/>
<reference evidence="1" key="1">
    <citation type="journal article" date="2015" name="Nature">
        <title>Complex archaea that bridge the gap between prokaryotes and eukaryotes.</title>
        <authorList>
            <person name="Spang A."/>
            <person name="Saw J.H."/>
            <person name="Jorgensen S.L."/>
            <person name="Zaremba-Niedzwiedzka K."/>
            <person name="Martijn J."/>
            <person name="Lind A.E."/>
            <person name="van Eijk R."/>
            <person name="Schleper C."/>
            <person name="Guy L."/>
            <person name="Ettema T.J."/>
        </authorList>
    </citation>
    <scope>NUCLEOTIDE SEQUENCE</scope>
</reference>
<gene>
    <name evidence="1" type="ORF">LCGC14_0410210</name>
</gene>
<evidence type="ECO:0000313" key="1">
    <source>
        <dbReference type="EMBL" id="KKN72517.1"/>
    </source>
</evidence>
<name>A0A0F9TC43_9ZZZZ</name>
<dbReference type="AlphaFoldDB" id="A0A0F9TC43"/>
<sequence>MSRLVVCACGCGANFIEEPRVGRPREYLNERHSQRDKQRRYRLNKREGVLAGLSKTGRCTRRYPRSREAALKAFNRHCDHGTKAALNCVQADPVQYRCPAVVQKDPQFCLVYATLYDDYMELALPGRYTRERTTDDGLWL</sequence>
<accession>A0A0F9TC43</accession>
<dbReference type="EMBL" id="LAZR01000361">
    <property type="protein sequence ID" value="KKN72517.1"/>
    <property type="molecule type" value="Genomic_DNA"/>
</dbReference>